<keyword evidence="2" id="KW-0539">Nucleus</keyword>
<evidence type="ECO:0000256" key="3">
    <source>
        <dbReference type="SAM" id="MobiDB-lite"/>
    </source>
</evidence>
<gene>
    <name evidence="5" type="ORF">L201_003837</name>
</gene>
<dbReference type="PROSITE" id="PS50048">
    <property type="entry name" value="ZN2_CY6_FUNGAL_2"/>
    <property type="match status" value="1"/>
</dbReference>
<proteinExistence type="predicted"/>
<dbReference type="GO" id="GO:0003677">
    <property type="term" value="F:DNA binding"/>
    <property type="evidence" value="ECO:0007669"/>
    <property type="project" value="InterPro"/>
</dbReference>
<evidence type="ECO:0000313" key="5">
    <source>
        <dbReference type="EMBL" id="WWC88922.1"/>
    </source>
</evidence>
<dbReference type="InterPro" id="IPR001138">
    <property type="entry name" value="Zn2Cys6_DnaBD"/>
</dbReference>
<dbReference type="AlphaFoldDB" id="A0AAX4JU72"/>
<keyword evidence="6" id="KW-1185">Reference proteome</keyword>
<evidence type="ECO:0000256" key="1">
    <source>
        <dbReference type="ARBA" id="ARBA00022723"/>
    </source>
</evidence>
<feature type="region of interest" description="Disordered" evidence="3">
    <location>
        <begin position="56"/>
        <end position="102"/>
    </location>
</feature>
<organism evidence="5 6">
    <name type="scientific">Kwoniella dendrophila CBS 6074</name>
    <dbReference type="NCBI Taxonomy" id="1295534"/>
    <lineage>
        <taxon>Eukaryota</taxon>
        <taxon>Fungi</taxon>
        <taxon>Dikarya</taxon>
        <taxon>Basidiomycota</taxon>
        <taxon>Agaricomycotina</taxon>
        <taxon>Tremellomycetes</taxon>
        <taxon>Tremellales</taxon>
        <taxon>Cryptococcaceae</taxon>
        <taxon>Kwoniella</taxon>
    </lineage>
</organism>
<accession>A0AAX4JU72</accession>
<dbReference type="PANTHER" id="PTHR31668:SF10">
    <property type="entry name" value="ZN(II)2CYS6 TRANSCRIPTION FACTOR (EUROFUNG)"/>
    <property type="match status" value="1"/>
</dbReference>
<dbReference type="Pfam" id="PF04082">
    <property type="entry name" value="Fungal_trans"/>
    <property type="match status" value="1"/>
</dbReference>
<dbReference type="GO" id="GO:0006351">
    <property type="term" value="P:DNA-templated transcription"/>
    <property type="evidence" value="ECO:0007669"/>
    <property type="project" value="InterPro"/>
</dbReference>
<sequence>MADDTQEIPNIRAYRARKLRPCDNCRTRRKRCVIPEQGRSCTLCVQTHKQCTFLHERQKPGRKSVTSNTSTITTPSRPTQQQVSPSESMSTVPSNNHAGPSNYMIRNNNVNNRSQQQIHYNDISPTNLSEPGHTYSSNVRTGSTPISASNYDSYPYWNQQPSSSSSNFYIPPTTARFAQSTSTNDLISNILHAKCQNTSSQTEYTRQQVQRKQGLVLALDDEAAEDEELYLVGTASERDALVLNNLAYDDTTSIHSRGFQDDHRLTPPSIPGIRIRKVSSTVSFVFYKSLPYGPESTGGYMNAWDRLEELIGPHIAHSIVLKFFEIEGQGLPIFPQGISNDIMKIPETLRCLCLTAGLIYTPSLRQYHQQAYLITTSFLRKQPPRARLWTLQFCIMDLNGREAINPSGNFIVLGLTVSIARLLGLHENPQDWNIPQWEKDLRINLWWALAVYDKLSCLTFGRQQTIQFSHSVPLPTIDSDSTPSFIAFRFLCELVTILGDLQSPTNQTCCNCTINESRFDNLSRIATRLDRWKQNIDNYNILNVLSASNGISPPGIKSLELIYLGSALIVVRDAWDNNQDQDNKETPRNDTIVEIACQRACLTACENIVNFVYHLSPDDLGGYWSSHSPFMLSFCLTLLIRVIIASDRTDQAVDAIWQAALFQLRRFISTMTNYMNEYQWDAARLATSRARYFIPLLTRHAAEFEIALLPLQENLDFPPPPDDHYLDQFLNSLVDTIGLDALLAGPAISQNV</sequence>
<reference evidence="5 6" key="1">
    <citation type="submission" date="2024-01" db="EMBL/GenBank/DDBJ databases">
        <title>Comparative genomics of Cryptococcus and Kwoniella reveals pathogenesis evolution and contrasting modes of karyotype evolution via chromosome fusion or intercentromeric recombination.</title>
        <authorList>
            <person name="Coelho M.A."/>
            <person name="David-Palma M."/>
            <person name="Shea T."/>
            <person name="Bowers K."/>
            <person name="McGinley-Smith S."/>
            <person name="Mohammad A.W."/>
            <person name="Gnirke A."/>
            <person name="Yurkov A.M."/>
            <person name="Nowrousian M."/>
            <person name="Sun S."/>
            <person name="Cuomo C.A."/>
            <person name="Heitman J."/>
        </authorList>
    </citation>
    <scope>NUCLEOTIDE SEQUENCE [LARGE SCALE GENOMIC DNA]</scope>
    <source>
        <strain evidence="5 6">CBS 6074</strain>
    </source>
</reference>
<dbReference type="EMBL" id="CP144101">
    <property type="protein sequence ID" value="WWC88922.1"/>
    <property type="molecule type" value="Genomic_DNA"/>
</dbReference>
<dbReference type="GO" id="GO:0008270">
    <property type="term" value="F:zinc ion binding"/>
    <property type="evidence" value="ECO:0007669"/>
    <property type="project" value="InterPro"/>
</dbReference>
<dbReference type="Proteomes" id="UP001355207">
    <property type="component" value="Chromosome 4"/>
</dbReference>
<dbReference type="GeneID" id="91094507"/>
<evidence type="ECO:0000256" key="2">
    <source>
        <dbReference type="ARBA" id="ARBA00023242"/>
    </source>
</evidence>
<name>A0AAX4JU72_9TREE</name>
<dbReference type="PROSITE" id="PS00463">
    <property type="entry name" value="ZN2_CY6_FUNGAL_1"/>
    <property type="match status" value="1"/>
</dbReference>
<feature type="domain" description="Zn(2)-C6 fungal-type" evidence="4">
    <location>
        <begin position="21"/>
        <end position="53"/>
    </location>
</feature>
<evidence type="ECO:0000313" key="6">
    <source>
        <dbReference type="Proteomes" id="UP001355207"/>
    </source>
</evidence>
<dbReference type="RefSeq" id="XP_066075685.1">
    <property type="nucleotide sequence ID" value="XM_066219588.1"/>
</dbReference>
<evidence type="ECO:0000259" key="4">
    <source>
        <dbReference type="PROSITE" id="PS50048"/>
    </source>
</evidence>
<dbReference type="CDD" id="cd12148">
    <property type="entry name" value="fungal_TF_MHR"/>
    <property type="match status" value="1"/>
</dbReference>
<dbReference type="GO" id="GO:0001080">
    <property type="term" value="P:nitrogen catabolite activation of transcription from RNA polymerase II promoter"/>
    <property type="evidence" value="ECO:0007669"/>
    <property type="project" value="TreeGrafter"/>
</dbReference>
<feature type="compositionally biased region" description="Polar residues" evidence="3">
    <location>
        <begin position="64"/>
        <end position="99"/>
    </location>
</feature>
<dbReference type="InterPro" id="IPR050797">
    <property type="entry name" value="Carb_Metab_Trans_Reg"/>
</dbReference>
<dbReference type="SUPFAM" id="SSF57701">
    <property type="entry name" value="Zn2/Cys6 DNA-binding domain"/>
    <property type="match status" value="1"/>
</dbReference>
<dbReference type="GO" id="GO:0000981">
    <property type="term" value="F:DNA-binding transcription factor activity, RNA polymerase II-specific"/>
    <property type="evidence" value="ECO:0007669"/>
    <property type="project" value="InterPro"/>
</dbReference>
<dbReference type="GO" id="GO:0005634">
    <property type="term" value="C:nucleus"/>
    <property type="evidence" value="ECO:0007669"/>
    <property type="project" value="TreeGrafter"/>
</dbReference>
<dbReference type="InterPro" id="IPR007219">
    <property type="entry name" value="XnlR_reg_dom"/>
</dbReference>
<dbReference type="PANTHER" id="PTHR31668">
    <property type="entry name" value="GLUCOSE TRANSPORT TRANSCRIPTION REGULATOR RGT1-RELATED-RELATED"/>
    <property type="match status" value="1"/>
</dbReference>
<dbReference type="SMART" id="SM00906">
    <property type="entry name" value="Fungal_trans"/>
    <property type="match status" value="1"/>
</dbReference>
<keyword evidence="1" id="KW-0479">Metal-binding</keyword>
<dbReference type="CDD" id="cd00067">
    <property type="entry name" value="GAL4"/>
    <property type="match status" value="1"/>
</dbReference>
<protein>
    <recommendedName>
        <fullName evidence="4">Zn(2)-C6 fungal-type domain-containing protein</fullName>
    </recommendedName>
</protein>
<dbReference type="InterPro" id="IPR036864">
    <property type="entry name" value="Zn2-C6_fun-type_DNA-bd_sf"/>
</dbReference>